<keyword evidence="3" id="KW-1185">Reference proteome</keyword>
<feature type="domain" description="F-box" evidence="1">
    <location>
        <begin position="3"/>
        <end position="44"/>
    </location>
</feature>
<dbReference type="PANTHER" id="PTHR16134:SF45">
    <property type="entry name" value="PROTEIN AUXIN SIGNALING F-BOX 3"/>
    <property type="match status" value="1"/>
</dbReference>
<dbReference type="SMART" id="SM00256">
    <property type="entry name" value="FBOX"/>
    <property type="match status" value="1"/>
</dbReference>
<dbReference type="InterPro" id="IPR006553">
    <property type="entry name" value="Leu-rich_rpt_Cys-con_subtyp"/>
</dbReference>
<dbReference type="STRING" id="35608.A0A2U1P315"/>
<dbReference type="Gene3D" id="1.20.1280.50">
    <property type="match status" value="1"/>
</dbReference>
<name>A0A2U1P315_ARTAN</name>
<organism evidence="2 3">
    <name type="scientific">Artemisia annua</name>
    <name type="common">Sweet wormwood</name>
    <dbReference type="NCBI Taxonomy" id="35608"/>
    <lineage>
        <taxon>Eukaryota</taxon>
        <taxon>Viridiplantae</taxon>
        <taxon>Streptophyta</taxon>
        <taxon>Embryophyta</taxon>
        <taxon>Tracheophyta</taxon>
        <taxon>Spermatophyta</taxon>
        <taxon>Magnoliopsida</taxon>
        <taxon>eudicotyledons</taxon>
        <taxon>Gunneridae</taxon>
        <taxon>Pentapetalae</taxon>
        <taxon>asterids</taxon>
        <taxon>campanulids</taxon>
        <taxon>Asterales</taxon>
        <taxon>Asteraceae</taxon>
        <taxon>Asteroideae</taxon>
        <taxon>Anthemideae</taxon>
        <taxon>Artemisiinae</taxon>
        <taxon>Artemisia</taxon>
    </lineage>
</organism>
<dbReference type="CDD" id="cd22159">
    <property type="entry name" value="F-box_AtTIR1-like"/>
    <property type="match status" value="1"/>
</dbReference>
<dbReference type="OrthoDB" id="2095648at2759"/>
<dbReference type="InterPro" id="IPR041567">
    <property type="entry name" value="COI1_F-box"/>
</dbReference>
<protein>
    <submittedName>
        <fullName evidence="2">Leucine-rich repeat domain, L domain-like protein</fullName>
    </submittedName>
</protein>
<evidence type="ECO:0000313" key="2">
    <source>
        <dbReference type="EMBL" id="PWA80138.1"/>
    </source>
</evidence>
<dbReference type="EMBL" id="PKPP01001759">
    <property type="protein sequence ID" value="PWA80138.1"/>
    <property type="molecule type" value="Genomic_DNA"/>
</dbReference>
<sequence>MHLPETVVETILKNLDSNTDRNSVSLVNKLWYTVDRYSRKIVHVSNCNEISPQRVIQRFPNLRSLTLKAKHGVLCDVGVWVDVLSKNCGLLESLRLKRFVVLDRELVKVSTCFPKLKGFGLKSCSGFSIDGLKAIASNCENLEQFEVEKCDVTDNSSHWLRSFPETLTSLTSLNISCIRGAIDATDLERLVTRCPNLTTLSLNKTVSANIISQILIKTPQIVHLGIGSTIQNLEIEILSYYQLSRSLLKCESIESLAFFYQIPIRLIHAFYIICPKLVSVNLRFASYLPDVEVVNFLKKCRKLRRLSIRSCMGDEGLEAVSKSCKNLEELRVFRGAGSIGVTEKGLIAISTRCQKLKSLTYFCTQMTNAALVTFSKNCPNITCFKLIISTPNQPDHLTLQSFDHGYGAIVESCKNLKKLTISGQLTDDVFLYIGMYAERLEVLSVLNAGESDMGIAYVKNGCKNLRKVEISNRSRINEALFLANIFA</sequence>
<dbReference type="Proteomes" id="UP000245207">
    <property type="component" value="Unassembled WGS sequence"/>
</dbReference>
<dbReference type="SMART" id="SM00367">
    <property type="entry name" value="LRR_CC"/>
    <property type="match status" value="6"/>
</dbReference>
<accession>A0A2U1P315</accession>
<dbReference type="SUPFAM" id="SSF52047">
    <property type="entry name" value="RNI-like"/>
    <property type="match status" value="2"/>
</dbReference>
<reference evidence="2 3" key="1">
    <citation type="journal article" date="2018" name="Mol. Plant">
        <title>The genome of Artemisia annua provides insight into the evolution of Asteraceae family and artemisinin biosynthesis.</title>
        <authorList>
            <person name="Shen Q."/>
            <person name="Zhang L."/>
            <person name="Liao Z."/>
            <person name="Wang S."/>
            <person name="Yan T."/>
            <person name="Shi P."/>
            <person name="Liu M."/>
            <person name="Fu X."/>
            <person name="Pan Q."/>
            <person name="Wang Y."/>
            <person name="Lv Z."/>
            <person name="Lu X."/>
            <person name="Zhang F."/>
            <person name="Jiang W."/>
            <person name="Ma Y."/>
            <person name="Chen M."/>
            <person name="Hao X."/>
            <person name="Li L."/>
            <person name="Tang Y."/>
            <person name="Lv G."/>
            <person name="Zhou Y."/>
            <person name="Sun X."/>
            <person name="Brodelius P.E."/>
            <person name="Rose J.K.C."/>
            <person name="Tang K."/>
        </authorList>
    </citation>
    <scope>NUCLEOTIDE SEQUENCE [LARGE SCALE GENOMIC DNA]</scope>
    <source>
        <strain evidence="3">cv. Huhao1</strain>
        <tissue evidence="2">Leaf</tissue>
    </source>
</reference>
<evidence type="ECO:0000313" key="3">
    <source>
        <dbReference type="Proteomes" id="UP000245207"/>
    </source>
</evidence>
<dbReference type="InterPro" id="IPR032675">
    <property type="entry name" value="LRR_dom_sf"/>
</dbReference>
<dbReference type="PANTHER" id="PTHR16134">
    <property type="entry name" value="F-BOX/TPR REPEAT PROTEIN POF3"/>
    <property type="match status" value="1"/>
</dbReference>
<proteinExistence type="predicted"/>
<gene>
    <name evidence="2" type="ORF">CTI12_AA199530</name>
</gene>
<dbReference type="Gene3D" id="3.80.10.10">
    <property type="entry name" value="Ribonuclease Inhibitor"/>
    <property type="match status" value="1"/>
</dbReference>
<evidence type="ECO:0000259" key="1">
    <source>
        <dbReference type="SMART" id="SM00256"/>
    </source>
</evidence>
<dbReference type="InterPro" id="IPR001810">
    <property type="entry name" value="F-box_dom"/>
</dbReference>
<comment type="caution">
    <text evidence="2">The sequence shown here is derived from an EMBL/GenBank/DDBJ whole genome shotgun (WGS) entry which is preliminary data.</text>
</comment>
<dbReference type="Pfam" id="PF18511">
    <property type="entry name" value="F-box_5"/>
    <property type="match status" value="1"/>
</dbReference>
<dbReference type="AlphaFoldDB" id="A0A2U1P315"/>